<dbReference type="InterPro" id="IPR036051">
    <property type="entry name" value="KRAB_dom_sf"/>
</dbReference>
<organism evidence="2 3">
    <name type="scientific">Marmota monax</name>
    <name type="common">Woodchuck</name>
    <dbReference type="NCBI Taxonomy" id="9995"/>
    <lineage>
        <taxon>Eukaryota</taxon>
        <taxon>Metazoa</taxon>
        <taxon>Chordata</taxon>
        <taxon>Craniata</taxon>
        <taxon>Vertebrata</taxon>
        <taxon>Euteleostomi</taxon>
        <taxon>Mammalia</taxon>
        <taxon>Eutheria</taxon>
        <taxon>Euarchontoglires</taxon>
        <taxon>Glires</taxon>
        <taxon>Rodentia</taxon>
        <taxon>Sciuromorpha</taxon>
        <taxon>Sciuridae</taxon>
        <taxon>Xerinae</taxon>
        <taxon>Marmotini</taxon>
        <taxon>Marmota</taxon>
    </lineage>
</organism>
<dbReference type="GO" id="GO:0006355">
    <property type="term" value="P:regulation of DNA-templated transcription"/>
    <property type="evidence" value="ECO:0007669"/>
    <property type="project" value="InterPro"/>
</dbReference>
<dbReference type="EMBL" id="CABDUW010000641">
    <property type="protein sequence ID" value="VTJ72794.1"/>
    <property type="molecule type" value="Genomic_DNA"/>
</dbReference>
<sequence length="151" mass="16409">MAMTFTREEWGQLDMAQRMETCQHPALLGQQSVTSCLPETRASASQTRRGLWAGARRDPVEAGASALLKSQPVSAWPVENVLPVSSVWVCSHSRVHCGHRLWAALSCFQVLMSSSLPLSLTTPWAGNVSGLLFKLQVSLCSVFSPPSPVCK</sequence>
<dbReference type="Pfam" id="PF01352">
    <property type="entry name" value="KRAB"/>
    <property type="match status" value="1"/>
</dbReference>
<evidence type="ECO:0000313" key="3">
    <source>
        <dbReference type="Proteomes" id="UP000335636"/>
    </source>
</evidence>
<name>A0A5E4BTA0_MARMO</name>
<gene>
    <name evidence="2" type="ORF">MONAX_5E040883</name>
</gene>
<evidence type="ECO:0000313" key="2">
    <source>
        <dbReference type="EMBL" id="VTJ72794.1"/>
    </source>
</evidence>
<comment type="caution">
    <text evidence="2">The sequence shown here is derived from an EMBL/GenBank/DDBJ whole genome shotgun (WGS) entry which is preliminary data.</text>
</comment>
<reference evidence="2" key="1">
    <citation type="submission" date="2019-04" db="EMBL/GenBank/DDBJ databases">
        <authorList>
            <person name="Alioto T."/>
            <person name="Alioto T."/>
        </authorList>
    </citation>
    <scope>NUCLEOTIDE SEQUENCE [LARGE SCALE GENOMIC DNA]</scope>
</reference>
<dbReference type="InterPro" id="IPR001909">
    <property type="entry name" value="KRAB"/>
</dbReference>
<keyword evidence="3" id="KW-1185">Reference proteome</keyword>
<protein>
    <recommendedName>
        <fullName evidence="1">KRAB domain-containing protein</fullName>
    </recommendedName>
</protein>
<feature type="domain" description="KRAB" evidence="1">
    <location>
        <begin position="1"/>
        <end position="18"/>
    </location>
</feature>
<accession>A0A5E4BTA0</accession>
<dbReference type="SUPFAM" id="SSF109640">
    <property type="entry name" value="KRAB domain (Kruppel-associated box)"/>
    <property type="match status" value="1"/>
</dbReference>
<dbReference type="Proteomes" id="UP000335636">
    <property type="component" value="Unassembled WGS sequence"/>
</dbReference>
<dbReference type="AlphaFoldDB" id="A0A5E4BTA0"/>
<evidence type="ECO:0000259" key="1">
    <source>
        <dbReference type="Pfam" id="PF01352"/>
    </source>
</evidence>
<proteinExistence type="predicted"/>